<dbReference type="Gene3D" id="3.40.640.10">
    <property type="entry name" value="Type I PLP-dependent aspartate aminotransferase-like (Major domain)"/>
    <property type="match status" value="1"/>
</dbReference>
<comment type="caution">
    <text evidence="7">The sequence shown here is derived from an EMBL/GenBank/DDBJ whole genome shotgun (WGS) entry which is preliminary data.</text>
</comment>
<evidence type="ECO:0000256" key="5">
    <source>
        <dbReference type="RuleBase" id="RU000481"/>
    </source>
</evidence>
<proteinExistence type="inferred from homology"/>
<dbReference type="EC" id="2.6.1.-" evidence="5"/>
<evidence type="ECO:0000313" key="7">
    <source>
        <dbReference type="EMBL" id="HDI82913.1"/>
    </source>
</evidence>
<sequence>MITILENIKESVIREMTRLANQYGAINLAQGITEIEPPDKLLKYAVEAIEGGFNGYTITWGKRELRAKVSREIYDETGVEFDPETEVLITVGASEGIASSIFSQIEGEAGVVIPEPFYENYVPVTLLARGKPIFIKLKRNNFTFIQNDLDNLPKFSVFILNSPHNPTGKVFDEKEVKKVADTVISRDAILLVDETYKHLTYEKEYFSPLKIPEMVDSTILVGSYSKIFSVTGWRVGYVVARKPIMDEIRKVHDYLTVCAPAPFQWAIEQFRMEDEYIEKIRKEYLERRDFFVKILKSAGFEFFVPEGSYY</sequence>
<comment type="similarity">
    <text evidence="5">Belongs to the class-I pyridoxal-phosphate-dependent aminotransferase family.</text>
</comment>
<dbReference type="PROSITE" id="PS00105">
    <property type="entry name" value="AA_TRANSFER_CLASS_1"/>
    <property type="match status" value="1"/>
</dbReference>
<name>A0A7C0VAX3_UNCW3</name>
<reference evidence="7" key="1">
    <citation type="journal article" date="2020" name="mSystems">
        <title>Genome- and Community-Level Interaction Insights into Carbon Utilization and Element Cycling Functions of Hydrothermarchaeota in Hydrothermal Sediment.</title>
        <authorList>
            <person name="Zhou Z."/>
            <person name="Liu Y."/>
            <person name="Xu W."/>
            <person name="Pan J."/>
            <person name="Luo Z.H."/>
            <person name="Li M."/>
        </authorList>
    </citation>
    <scope>NUCLEOTIDE SEQUENCE [LARGE SCALE GENOMIC DNA]</scope>
    <source>
        <strain evidence="7">HyVt-102</strain>
    </source>
</reference>
<dbReference type="GO" id="GO:0005737">
    <property type="term" value="C:cytoplasm"/>
    <property type="evidence" value="ECO:0007669"/>
    <property type="project" value="TreeGrafter"/>
</dbReference>
<evidence type="ECO:0000259" key="6">
    <source>
        <dbReference type="Pfam" id="PF00155"/>
    </source>
</evidence>
<evidence type="ECO:0000256" key="4">
    <source>
        <dbReference type="ARBA" id="ARBA00022898"/>
    </source>
</evidence>
<dbReference type="SUPFAM" id="SSF53383">
    <property type="entry name" value="PLP-dependent transferases"/>
    <property type="match status" value="1"/>
</dbReference>
<dbReference type="EMBL" id="DQWE01000183">
    <property type="protein sequence ID" value="HDI82913.1"/>
    <property type="molecule type" value="Genomic_DNA"/>
</dbReference>
<dbReference type="InterPro" id="IPR015424">
    <property type="entry name" value="PyrdxlP-dep_Trfase"/>
</dbReference>
<keyword evidence="4" id="KW-0663">Pyridoxal phosphate</keyword>
<dbReference type="Proteomes" id="UP000885847">
    <property type="component" value="Unassembled WGS sequence"/>
</dbReference>
<evidence type="ECO:0000256" key="3">
    <source>
        <dbReference type="ARBA" id="ARBA00022679"/>
    </source>
</evidence>
<feature type="non-terminal residue" evidence="7">
    <location>
        <position position="310"/>
    </location>
</feature>
<dbReference type="PANTHER" id="PTHR43807">
    <property type="entry name" value="FI04487P"/>
    <property type="match status" value="1"/>
</dbReference>
<dbReference type="InterPro" id="IPR015422">
    <property type="entry name" value="PyrdxlP-dep_Trfase_small"/>
</dbReference>
<feature type="domain" description="Aminotransferase class I/classII large" evidence="6">
    <location>
        <begin position="26"/>
        <end position="309"/>
    </location>
</feature>
<comment type="cofactor">
    <cofactor evidence="1 5">
        <name>pyridoxal 5'-phosphate</name>
        <dbReference type="ChEBI" id="CHEBI:597326"/>
    </cofactor>
</comment>
<dbReference type="PANTHER" id="PTHR43807:SF20">
    <property type="entry name" value="FI04487P"/>
    <property type="match status" value="1"/>
</dbReference>
<dbReference type="Pfam" id="PF00155">
    <property type="entry name" value="Aminotran_1_2"/>
    <property type="match status" value="1"/>
</dbReference>
<evidence type="ECO:0000256" key="2">
    <source>
        <dbReference type="ARBA" id="ARBA00022576"/>
    </source>
</evidence>
<keyword evidence="3 5" id="KW-0808">Transferase</keyword>
<gene>
    <name evidence="7" type="ORF">ENF18_03875</name>
</gene>
<dbReference type="InterPro" id="IPR004838">
    <property type="entry name" value="NHTrfase_class1_PyrdxlP-BS"/>
</dbReference>
<organism evidence="7">
    <name type="scientific">candidate division WOR-3 bacterium</name>
    <dbReference type="NCBI Taxonomy" id="2052148"/>
    <lineage>
        <taxon>Bacteria</taxon>
        <taxon>Bacteria division WOR-3</taxon>
    </lineage>
</organism>
<protein>
    <recommendedName>
        <fullName evidence="5">Aminotransferase</fullName>
        <ecNumber evidence="5">2.6.1.-</ecNumber>
    </recommendedName>
</protein>
<evidence type="ECO:0000256" key="1">
    <source>
        <dbReference type="ARBA" id="ARBA00001933"/>
    </source>
</evidence>
<dbReference type="GO" id="GO:0016212">
    <property type="term" value="F:kynurenine-oxoglutarate transaminase activity"/>
    <property type="evidence" value="ECO:0007669"/>
    <property type="project" value="TreeGrafter"/>
</dbReference>
<keyword evidence="2 5" id="KW-0032">Aminotransferase</keyword>
<dbReference type="CDD" id="cd00609">
    <property type="entry name" value="AAT_like"/>
    <property type="match status" value="1"/>
</dbReference>
<accession>A0A7C0VAX3</accession>
<dbReference type="AlphaFoldDB" id="A0A7C0VAX3"/>
<dbReference type="InterPro" id="IPR051326">
    <property type="entry name" value="Kynurenine-oxoglutarate_AT"/>
</dbReference>
<dbReference type="Gene3D" id="3.90.1150.10">
    <property type="entry name" value="Aspartate Aminotransferase, domain 1"/>
    <property type="match status" value="1"/>
</dbReference>
<dbReference type="InterPro" id="IPR004839">
    <property type="entry name" value="Aminotransferase_I/II_large"/>
</dbReference>
<dbReference type="GO" id="GO:0030170">
    <property type="term" value="F:pyridoxal phosphate binding"/>
    <property type="evidence" value="ECO:0007669"/>
    <property type="project" value="InterPro"/>
</dbReference>
<dbReference type="InterPro" id="IPR015421">
    <property type="entry name" value="PyrdxlP-dep_Trfase_major"/>
</dbReference>